<comment type="caution">
    <text evidence="2">The sequence shown here is derived from an EMBL/GenBank/DDBJ whole genome shotgun (WGS) entry which is preliminary data.</text>
</comment>
<organism evidence="2 3">
    <name type="scientific">Hoylesella nanceiensis</name>
    <dbReference type="NCBI Taxonomy" id="425941"/>
    <lineage>
        <taxon>Bacteria</taxon>
        <taxon>Pseudomonadati</taxon>
        <taxon>Bacteroidota</taxon>
        <taxon>Bacteroidia</taxon>
        <taxon>Bacteroidales</taxon>
        <taxon>Prevotellaceae</taxon>
        <taxon>Hoylesella</taxon>
    </lineage>
</organism>
<dbReference type="RefSeq" id="WP_219480641.1">
    <property type="nucleotide sequence ID" value="NZ_JAHXCT010000003.1"/>
</dbReference>
<evidence type="ECO:0000256" key="1">
    <source>
        <dbReference type="SAM" id="SignalP"/>
    </source>
</evidence>
<feature type="chain" id="PRO_5046467760" evidence="1">
    <location>
        <begin position="22"/>
        <end position="409"/>
    </location>
</feature>
<evidence type="ECO:0000313" key="2">
    <source>
        <dbReference type="EMBL" id="MBW4769100.1"/>
    </source>
</evidence>
<dbReference type="EMBL" id="JAHXCT010000003">
    <property type="protein sequence ID" value="MBW4769100.1"/>
    <property type="molecule type" value="Genomic_DNA"/>
</dbReference>
<keyword evidence="1" id="KW-0732">Signal</keyword>
<evidence type="ECO:0000313" key="3">
    <source>
        <dbReference type="Proteomes" id="UP000788426"/>
    </source>
</evidence>
<name>A0ABS6YC08_9BACT</name>
<proteinExistence type="predicted"/>
<dbReference type="Pfam" id="PF16215">
    <property type="entry name" value="DUF4876"/>
    <property type="match status" value="1"/>
</dbReference>
<keyword evidence="3" id="KW-1185">Reference proteome</keyword>
<protein>
    <submittedName>
        <fullName evidence="2">DUF4876 domain-containing protein</fullName>
    </submittedName>
</protein>
<accession>A0ABS6YC08</accession>
<dbReference type="PROSITE" id="PS51257">
    <property type="entry name" value="PROKAR_LIPOPROTEIN"/>
    <property type="match status" value="1"/>
</dbReference>
<feature type="signal peptide" evidence="1">
    <location>
        <begin position="1"/>
        <end position="21"/>
    </location>
</feature>
<sequence length="409" mass="45045">MTKKILMALLFIVGCSTMFVACSDDDTVTSQSKATFAVNVPADLTDATLQNIELTLVNVQTGAKTVVNTFTQKGNQYVADATLNVGTYNVVMTGKASYKFDNKTLESQVRAQQNNVSVGENATTNSITLLPEVYNTAEGFVISEVFFTQMLTTEGKPYLYGQYVIITNNTDNTLYADSLVFLQSANISSLKHDYTKDFRSNSMLAGSLFMIPGKGKDVPVAAGKSIVIALNGKDHSKFVPHGPDLSKANFEIYDISTNRVVDEDQPNVPNLDRWFAKSASITVLHSGGVETYALARIPVSKETYIKDYQYDANYLFKYGTTEKVMTTKGYLVPNSWIIDAVNLGMKNEYKWNVISPKLDAGFTYCLEALGDKTAYGTAVIRRMENGKYVDTNNSTNDFTPKTTPSLLTK</sequence>
<dbReference type="InterPro" id="IPR032627">
    <property type="entry name" value="DUF4876"/>
</dbReference>
<dbReference type="Proteomes" id="UP000788426">
    <property type="component" value="Unassembled WGS sequence"/>
</dbReference>
<reference evidence="2 3" key="1">
    <citation type="submission" date="2021-07" db="EMBL/GenBank/DDBJ databases">
        <title>Genomic diversity and antimicrobial resistance of Prevotella spp. isolated from chronic lung disease airways.</title>
        <authorList>
            <person name="Webb K.A."/>
            <person name="Olagoke O.S."/>
            <person name="Baird T."/>
            <person name="Neill J."/>
            <person name="Pham A."/>
            <person name="Wells T.J."/>
            <person name="Ramsay K.A."/>
            <person name="Bell S.C."/>
            <person name="Sarovich D.S."/>
            <person name="Price E.P."/>
        </authorList>
    </citation>
    <scope>NUCLEOTIDE SEQUENCE [LARGE SCALE GENOMIC DNA]</scope>
    <source>
        <strain evidence="2 3">SCHI0011.S.12</strain>
    </source>
</reference>
<gene>
    <name evidence="2" type="ORF">KZO38_04915</name>
</gene>